<dbReference type="KEGG" id="req:REQ_35930"/>
<accession>A0A3S5YAM3</accession>
<evidence type="ECO:0000256" key="1">
    <source>
        <dbReference type="SAM" id="SignalP"/>
    </source>
</evidence>
<dbReference type="GO" id="GO:0016298">
    <property type="term" value="F:lipase activity"/>
    <property type="evidence" value="ECO:0007669"/>
    <property type="project" value="TreeGrafter"/>
</dbReference>
<dbReference type="RefSeq" id="WP_013416893.1">
    <property type="nucleotide sequence ID" value="NC_014659.1"/>
</dbReference>
<keyword evidence="1" id="KW-0732">Signal</keyword>
<dbReference type="PANTHER" id="PTHR32015">
    <property type="entry name" value="FASTING INDUCED LIPASE"/>
    <property type="match status" value="1"/>
</dbReference>
<dbReference type="Gene3D" id="3.40.50.1820">
    <property type="entry name" value="alpha/beta hydrolase"/>
    <property type="match status" value="1"/>
</dbReference>
<dbReference type="InterPro" id="IPR002918">
    <property type="entry name" value="Lipase_EstA/Esterase_EstB"/>
</dbReference>
<dbReference type="EMBL" id="FN563149">
    <property type="protein sequence ID" value="CBH49582.1"/>
    <property type="molecule type" value="Genomic_DNA"/>
</dbReference>
<reference evidence="2" key="1">
    <citation type="journal article" date="2010" name="PLoS Genet.">
        <title>The genome of a pathogenic rhodococcus: cooptive virulence underpinned by key gene acquisitions.</title>
        <authorList>
            <person name="Letek M."/>
            <person name="Gonzalez P."/>
            <person name="Macarthur I."/>
            <person name="Rodriguez H."/>
            <person name="Freeman T.C."/>
            <person name="Valero-Rello A."/>
            <person name="Blanco M."/>
            <person name="Buckley T."/>
            <person name="Cherevach I."/>
            <person name="Fahey R."/>
            <person name="Hapeshi A."/>
            <person name="Holdstock J."/>
            <person name="Leadon D."/>
            <person name="Navas J."/>
            <person name="Ocampo A."/>
            <person name="Quail M.A."/>
            <person name="Sanders M."/>
            <person name="Scortti M.M."/>
            <person name="Prescott J.F."/>
            <person name="Fogarty U."/>
            <person name="Meijer W.G."/>
            <person name="Parkhill J."/>
            <person name="Bentley S.D."/>
            <person name="Vazquez-Boland J.A."/>
        </authorList>
    </citation>
    <scope>NUCLEOTIDE SEQUENCE [LARGE SCALE GENOMIC DNA]</scope>
    <source>
        <strain evidence="2 3">103S</strain>
    </source>
</reference>
<dbReference type="InterPro" id="IPR029058">
    <property type="entry name" value="AB_hydrolase_fold"/>
</dbReference>
<dbReference type="SUPFAM" id="SSF53474">
    <property type="entry name" value="alpha/beta-Hydrolases"/>
    <property type="match status" value="1"/>
</dbReference>
<organism evidence="2">
    <name type="scientific">Rhodococcus hoagii (strain 103S)</name>
    <name type="common">Rhodococcus equi</name>
    <dbReference type="NCBI Taxonomy" id="685727"/>
    <lineage>
        <taxon>Bacteria</taxon>
        <taxon>Bacillati</taxon>
        <taxon>Actinomycetota</taxon>
        <taxon>Actinomycetes</taxon>
        <taxon>Mycobacteriales</taxon>
        <taxon>Nocardiaceae</taxon>
        <taxon>Prescottella</taxon>
    </lineage>
</organism>
<dbReference type="GO" id="GO:0016042">
    <property type="term" value="P:lipid catabolic process"/>
    <property type="evidence" value="ECO:0007669"/>
    <property type="project" value="InterPro"/>
</dbReference>
<dbReference type="AlphaFoldDB" id="A0A3S5YAM3"/>
<feature type="chain" id="PRO_5039092475" evidence="1">
    <location>
        <begin position="32"/>
        <end position="310"/>
    </location>
</feature>
<dbReference type="PANTHER" id="PTHR32015:SF1">
    <property type="entry name" value="LIPASE"/>
    <property type="match status" value="1"/>
</dbReference>
<sequence length="310" mass="32482">MAFRRRPAAKFLAAAAVVLFGALGFPPPAATADPGPGRADLPGALTSAPPPGANDWNCRPGARHPRPVILVHGTGMDMGSWGALSPALQREGYCVFALDYGLATGAWGRGDIRASARELAGFVDAVRARTGAAQVDVVGHSQGGTMTRQYLRFEGGADPSDPSRNKIRRLVMLGPTTHGTTFGGLQTFVDAFTSLRLTDEPTNEWLAGLGFGLASYQQMIGSKFLAALNAGHETVPGVEYRVIASRSDTVVTPPEGSFLVPGPGSSVLNEWIQDSCPAANVSHVGLLDDPRSIFLVRRALDPSLPGAVPC</sequence>
<proteinExistence type="predicted"/>
<name>A0A3S5YAM3_RHOH1</name>
<feature type="signal peptide" evidence="1">
    <location>
        <begin position="1"/>
        <end position="31"/>
    </location>
</feature>
<evidence type="ECO:0000313" key="2">
    <source>
        <dbReference type="EMBL" id="CBH49582.1"/>
    </source>
</evidence>
<gene>
    <name evidence="2" type="ordered locus">REQ_35930</name>
</gene>
<dbReference type="Pfam" id="PF01674">
    <property type="entry name" value="Lipase_2"/>
    <property type="match status" value="1"/>
</dbReference>
<protein>
    <submittedName>
        <fullName evidence="2">Secreted lipase</fullName>
    </submittedName>
</protein>
<dbReference type="Proteomes" id="UP001154400">
    <property type="component" value="Chromosome"/>
</dbReference>
<evidence type="ECO:0000313" key="3">
    <source>
        <dbReference type="Proteomes" id="UP000006892"/>
    </source>
</evidence>